<dbReference type="GO" id="GO:0008237">
    <property type="term" value="F:metallopeptidase activity"/>
    <property type="evidence" value="ECO:0007669"/>
    <property type="project" value="UniProtKB-KW"/>
</dbReference>
<feature type="transmembrane region" description="Helical" evidence="1">
    <location>
        <begin position="156"/>
        <end position="175"/>
    </location>
</feature>
<dbReference type="Pfam" id="PF02517">
    <property type="entry name" value="Rce1-like"/>
    <property type="match status" value="1"/>
</dbReference>
<keyword evidence="3" id="KW-0482">Metalloprotease</keyword>
<feature type="transmembrane region" description="Helical" evidence="1">
    <location>
        <begin position="12"/>
        <end position="33"/>
    </location>
</feature>
<keyword evidence="1" id="KW-1133">Transmembrane helix</keyword>
<evidence type="ECO:0000259" key="2">
    <source>
        <dbReference type="Pfam" id="PF02517"/>
    </source>
</evidence>
<dbReference type="InterPro" id="IPR003675">
    <property type="entry name" value="Rce1/LyrA-like_dom"/>
</dbReference>
<feature type="transmembrane region" description="Helical" evidence="1">
    <location>
        <begin position="106"/>
        <end position="124"/>
    </location>
</feature>
<feature type="transmembrane region" description="Helical" evidence="1">
    <location>
        <begin position="182"/>
        <end position="202"/>
    </location>
</feature>
<keyword evidence="1" id="KW-0472">Membrane</keyword>
<accession>A0ABR8DA55</accession>
<feature type="domain" description="CAAX prenyl protease 2/Lysostaphin resistance protein A-like" evidence="2">
    <location>
        <begin position="106"/>
        <end position="193"/>
    </location>
</feature>
<feature type="transmembrane region" description="Helical" evidence="1">
    <location>
        <begin position="76"/>
        <end position="94"/>
    </location>
</feature>
<feature type="transmembrane region" description="Helical" evidence="1">
    <location>
        <begin position="39"/>
        <end position="56"/>
    </location>
</feature>
<keyword evidence="4" id="KW-1185">Reference proteome</keyword>
<gene>
    <name evidence="3" type="ORF">H6G83_26350</name>
</gene>
<feature type="transmembrane region" description="Helical" evidence="1">
    <location>
        <begin position="131"/>
        <end position="150"/>
    </location>
</feature>
<evidence type="ECO:0000313" key="3">
    <source>
        <dbReference type="EMBL" id="MBD2504090.1"/>
    </source>
</evidence>
<evidence type="ECO:0000313" key="4">
    <source>
        <dbReference type="Proteomes" id="UP000661112"/>
    </source>
</evidence>
<name>A0ABR8DA55_9NOST</name>
<dbReference type="EMBL" id="JACJSG010000044">
    <property type="protein sequence ID" value="MBD2504090.1"/>
    <property type="molecule type" value="Genomic_DNA"/>
</dbReference>
<dbReference type="Proteomes" id="UP000661112">
    <property type="component" value="Unassembled WGS sequence"/>
</dbReference>
<evidence type="ECO:0000256" key="1">
    <source>
        <dbReference type="SAM" id="Phobius"/>
    </source>
</evidence>
<organism evidence="3 4">
    <name type="scientific">Anabaena azotica FACHB-119</name>
    <dbReference type="NCBI Taxonomy" id="947527"/>
    <lineage>
        <taxon>Bacteria</taxon>
        <taxon>Bacillati</taxon>
        <taxon>Cyanobacteriota</taxon>
        <taxon>Cyanophyceae</taxon>
        <taxon>Nostocales</taxon>
        <taxon>Nostocaceae</taxon>
        <taxon>Anabaena</taxon>
        <taxon>Anabaena azotica</taxon>
    </lineage>
</organism>
<dbReference type="RefSeq" id="WP_190477517.1">
    <property type="nucleotide sequence ID" value="NZ_JACJSG010000044.1"/>
</dbReference>
<keyword evidence="3" id="KW-0645">Protease</keyword>
<reference evidence="3 4" key="1">
    <citation type="journal article" date="2020" name="ISME J.">
        <title>Comparative genomics reveals insights into cyanobacterial evolution and habitat adaptation.</title>
        <authorList>
            <person name="Chen M.Y."/>
            <person name="Teng W.K."/>
            <person name="Zhao L."/>
            <person name="Hu C.X."/>
            <person name="Zhou Y.K."/>
            <person name="Han B.P."/>
            <person name="Song L.R."/>
            <person name="Shu W.S."/>
        </authorList>
    </citation>
    <scope>NUCLEOTIDE SEQUENCE [LARGE SCALE GENOMIC DNA]</scope>
    <source>
        <strain evidence="3 4">FACHB-119</strain>
    </source>
</reference>
<proteinExistence type="predicted"/>
<protein>
    <submittedName>
        <fullName evidence="3">CPBP family intramembrane metalloprotease</fullName>
    </submittedName>
</protein>
<keyword evidence="3" id="KW-0378">Hydrolase</keyword>
<comment type="caution">
    <text evidence="3">The sequence shown here is derived from an EMBL/GenBank/DDBJ whole genome shotgun (WGS) entry which is preliminary data.</text>
</comment>
<keyword evidence="1" id="KW-0812">Transmembrane</keyword>
<sequence>MADRLISKERQKVILIVSFAYILPVILIYLGLIPFSWRFYVLILSAIAILAIARLYKFSAVELGFTQNRLGIALKAISLPTLASVLLMSAYYATQGPLIDNSAYSWNFYLFFVGVSAPVQEFLYRGFLFSLFSRANFASWLQILLSTLFYTLVHLIYQDILTLVFTLMVGLFWSYHYAKFRNLYSVILSHSLLGAIAILFGLV</sequence>